<reference evidence="5" key="1">
    <citation type="journal article" date="2019" name="Int. J. Syst. Evol. Microbiol.">
        <title>The Global Catalogue of Microorganisms (GCM) 10K type strain sequencing project: providing services to taxonomists for standard genome sequencing and annotation.</title>
        <authorList>
            <consortium name="The Broad Institute Genomics Platform"/>
            <consortium name="The Broad Institute Genome Sequencing Center for Infectious Disease"/>
            <person name="Wu L."/>
            <person name="Ma J."/>
        </authorList>
    </citation>
    <scope>NUCLEOTIDE SEQUENCE [LARGE SCALE GENOMIC DNA]</scope>
    <source>
        <strain evidence="5">CCM 8908</strain>
    </source>
</reference>
<dbReference type="Gene3D" id="1.10.357.10">
    <property type="entry name" value="Tetracycline Repressor, domain 2"/>
    <property type="match status" value="1"/>
</dbReference>
<feature type="DNA-binding region" description="H-T-H motif" evidence="2">
    <location>
        <begin position="32"/>
        <end position="51"/>
    </location>
</feature>
<dbReference type="RefSeq" id="WP_125688685.1">
    <property type="nucleotide sequence ID" value="NZ_JBHSSI010000084.1"/>
</dbReference>
<protein>
    <submittedName>
        <fullName evidence="4">TetR/AcrR family transcriptional regulator</fullName>
    </submittedName>
</protein>
<evidence type="ECO:0000259" key="3">
    <source>
        <dbReference type="PROSITE" id="PS50977"/>
    </source>
</evidence>
<proteinExistence type="predicted"/>
<evidence type="ECO:0000256" key="1">
    <source>
        <dbReference type="ARBA" id="ARBA00023125"/>
    </source>
</evidence>
<accession>A0ABW1TKP8</accession>
<name>A0ABW1TKP8_9LACO</name>
<keyword evidence="5" id="KW-1185">Reference proteome</keyword>
<sequence length="191" mass="21696">MSKTDLRVTKTKRAIQQAGLALLLKKTVNKITITELAQTALINKGTFYLHYADIYALYDELLATVANEAIQKSTAYPLLFLDSQAFVREFLFAESPALQPEQLALLKPENLRFAPDFPKVLLHLFKTAIYAVGRLDPTRENDIRLTFLLNGMISLLVDPSLIDRNDPACVTFTVQLLSRNIEQTFPEFYRD</sequence>
<dbReference type="InterPro" id="IPR009057">
    <property type="entry name" value="Homeodomain-like_sf"/>
</dbReference>
<dbReference type="InterPro" id="IPR001647">
    <property type="entry name" value="HTH_TetR"/>
</dbReference>
<evidence type="ECO:0000313" key="5">
    <source>
        <dbReference type="Proteomes" id="UP001596283"/>
    </source>
</evidence>
<comment type="caution">
    <text evidence="4">The sequence shown here is derived from an EMBL/GenBank/DDBJ whole genome shotgun (WGS) entry which is preliminary data.</text>
</comment>
<dbReference type="PROSITE" id="PS50977">
    <property type="entry name" value="HTH_TETR_2"/>
    <property type="match status" value="1"/>
</dbReference>
<evidence type="ECO:0000256" key="2">
    <source>
        <dbReference type="PROSITE-ProRule" id="PRU00335"/>
    </source>
</evidence>
<dbReference type="PANTHER" id="PTHR43479">
    <property type="entry name" value="ACREF/ENVCD OPERON REPRESSOR-RELATED"/>
    <property type="match status" value="1"/>
</dbReference>
<dbReference type="EMBL" id="JBHSSI010000084">
    <property type="protein sequence ID" value="MFC6261862.1"/>
    <property type="molecule type" value="Genomic_DNA"/>
</dbReference>
<feature type="domain" description="HTH tetR-type" evidence="3">
    <location>
        <begin position="9"/>
        <end position="69"/>
    </location>
</feature>
<gene>
    <name evidence="4" type="ORF">ACFP1C_13085</name>
</gene>
<keyword evidence="1 2" id="KW-0238">DNA-binding</keyword>
<dbReference type="InterPro" id="IPR050624">
    <property type="entry name" value="HTH-type_Tx_Regulator"/>
</dbReference>
<evidence type="ECO:0000313" key="4">
    <source>
        <dbReference type="EMBL" id="MFC6261862.1"/>
    </source>
</evidence>
<dbReference type="SUPFAM" id="SSF46689">
    <property type="entry name" value="Homeodomain-like"/>
    <property type="match status" value="1"/>
</dbReference>
<organism evidence="4 5">
    <name type="scientific">Levilactobacillus fujinensis</name>
    <dbReference type="NCBI Taxonomy" id="2486024"/>
    <lineage>
        <taxon>Bacteria</taxon>
        <taxon>Bacillati</taxon>
        <taxon>Bacillota</taxon>
        <taxon>Bacilli</taxon>
        <taxon>Lactobacillales</taxon>
        <taxon>Lactobacillaceae</taxon>
        <taxon>Levilactobacillus</taxon>
    </lineage>
</organism>
<dbReference type="PANTHER" id="PTHR43479:SF7">
    <property type="entry name" value="TETR-FAMILY TRANSCRIPTIONAL REGULATOR"/>
    <property type="match status" value="1"/>
</dbReference>
<dbReference type="Proteomes" id="UP001596283">
    <property type="component" value="Unassembled WGS sequence"/>
</dbReference>